<evidence type="ECO:0000313" key="1">
    <source>
        <dbReference type="EMBL" id="GAI64518.1"/>
    </source>
</evidence>
<dbReference type="EMBL" id="BARW01003201">
    <property type="protein sequence ID" value="GAI64518.1"/>
    <property type="molecule type" value="Genomic_DNA"/>
</dbReference>
<name>X1Q8I1_9ZZZZ</name>
<reference evidence="1" key="1">
    <citation type="journal article" date="2014" name="Front. Microbiol.">
        <title>High frequency of phylogenetically diverse reductive dehalogenase-homologous genes in deep subseafloor sedimentary metagenomes.</title>
        <authorList>
            <person name="Kawai M."/>
            <person name="Futagami T."/>
            <person name="Toyoda A."/>
            <person name="Takaki Y."/>
            <person name="Nishi S."/>
            <person name="Hori S."/>
            <person name="Arai W."/>
            <person name="Tsubouchi T."/>
            <person name="Morono Y."/>
            <person name="Uchiyama I."/>
            <person name="Ito T."/>
            <person name="Fujiyama A."/>
            <person name="Inagaki F."/>
            <person name="Takami H."/>
        </authorList>
    </citation>
    <scope>NUCLEOTIDE SEQUENCE</scope>
    <source>
        <strain evidence="1">Expedition CK06-06</strain>
    </source>
</reference>
<accession>X1Q8I1</accession>
<evidence type="ECO:0008006" key="2">
    <source>
        <dbReference type="Google" id="ProtNLM"/>
    </source>
</evidence>
<gene>
    <name evidence="1" type="ORF">S12H4_08319</name>
</gene>
<protein>
    <recommendedName>
        <fullName evidence="2">Swt1-like HEPN domain-containing protein</fullName>
    </recommendedName>
</protein>
<sequence>MKEERSPWHDVRPVDNLSYTTIEDLQGIIQSNWDIFDGYFHDQLTLIGRLKELEIPRNTIAHNRILEGSEIERLRLFAHDVFKCITPKT</sequence>
<dbReference type="AlphaFoldDB" id="X1Q8I1"/>
<organism evidence="1">
    <name type="scientific">marine sediment metagenome</name>
    <dbReference type="NCBI Taxonomy" id="412755"/>
    <lineage>
        <taxon>unclassified sequences</taxon>
        <taxon>metagenomes</taxon>
        <taxon>ecological metagenomes</taxon>
    </lineage>
</organism>
<comment type="caution">
    <text evidence="1">The sequence shown here is derived from an EMBL/GenBank/DDBJ whole genome shotgun (WGS) entry which is preliminary data.</text>
</comment>
<proteinExistence type="predicted"/>